<dbReference type="RefSeq" id="WP_107970004.1">
    <property type="nucleotide sequence ID" value="NZ_NWBU01000018.1"/>
</dbReference>
<keyword evidence="2" id="KW-0012">Acyltransferase</keyword>
<proteinExistence type="predicted"/>
<protein>
    <submittedName>
        <fullName evidence="4">GNAT family N-acetyltransferase</fullName>
    </submittedName>
</protein>
<gene>
    <name evidence="4" type="ORF">CLG96_17505</name>
</gene>
<dbReference type="EMBL" id="NWBU01000018">
    <property type="protein sequence ID" value="PTQ07349.1"/>
    <property type="molecule type" value="Genomic_DNA"/>
</dbReference>
<keyword evidence="1 4" id="KW-0808">Transferase</keyword>
<feature type="domain" description="N-acetyltransferase" evidence="3">
    <location>
        <begin position="35"/>
        <end position="188"/>
    </location>
</feature>
<evidence type="ECO:0000256" key="1">
    <source>
        <dbReference type="ARBA" id="ARBA00022679"/>
    </source>
</evidence>
<comment type="caution">
    <text evidence="4">The sequence shown here is derived from an EMBL/GenBank/DDBJ whole genome shotgun (WGS) entry which is preliminary data.</text>
</comment>
<dbReference type="PROSITE" id="PS51186">
    <property type="entry name" value="GNAT"/>
    <property type="match status" value="1"/>
</dbReference>
<dbReference type="AlphaFoldDB" id="A0A2T5FTG2"/>
<evidence type="ECO:0000256" key="2">
    <source>
        <dbReference type="ARBA" id="ARBA00023315"/>
    </source>
</evidence>
<sequence length="197" mass="21913">MPLQPVAAGEIATIVTSLEMTSPPRPRALPASPLSLVRWLAPKLDRYRALFRRVGAPWLWFSRLAMDDATLSAILDDPAVELSVVVDRQGIELGMLELDFRQPGLCELAYFGLVPELAGQGHGRWLMGHALAQAWRKGIERVWVHTCTLDHPSALNFYRAQGFTPYDRAIETFPDPRLIGLLPRDTAPQIPLLDPAS</sequence>
<dbReference type="GO" id="GO:0016747">
    <property type="term" value="F:acyltransferase activity, transferring groups other than amino-acyl groups"/>
    <property type="evidence" value="ECO:0007669"/>
    <property type="project" value="InterPro"/>
</dbReference>
<dbReference type="OrthoDB" id="275336at2"/>
<dbReference type="InterPro" id="IPR016181">
    <property type="entry name" value="Acyl_CoA_acyltransferase"/>
</dbReference>
<reference evidence="4 5" key="1">
    <citation type="submission" date="2017-09" db="EMBL/GenBank/DDBJ databases">
        <title>Sphingomonas panjinensis sp.nov., isolated from oil-contaminated soil.</title>
        <authorList>
            <person name="Wang L."/>
            <person name="Chen L."/>
        </authorList>
    </citation>
    <scope>NUCLEOTIDE SEQUENCE [LARGE SCALE GENOMIC DNA]</scope>
    <source>
        <strain evidence="4 5">FW-11</strain>
    </source>
</reference>
<dbReference type="PANTHER" id="PTHR43800">
    <property type="entry name" value="PEPTIDYL-LYSINE N-ACETYLTRANSFERASE YJAB"/>
    <property type="match status" value="1"/>
</dbReference>
<dbReference type="PANTHER" id="PTHR43800:SF1">
    <property type="entry name" value="PEPTIDYL-LYSINE N-ACETYLTRANSFERASE YJAB"/>
    <property type="match status" value="1"/>
</dbReference>
<evidence type="ECO:0000313" key="4">
    <source>
        <dbReference type="EMBL" id="PTQ07349.1"/>
    </source>
</evidence>
<evidence type="ECO:0000259" key="3">
    <source>
        <dbReference type="PROSITE" id="PS51186"/>
    </source>
</evidence>
<dbReference type="Pfam" id="PF00583">
    <property type="entry name" value="Acetyltransf_1"/>
    <property type="match status" value="1"/>
</dbReference>
<keyword evidence="5" id="KW-1185">Reference proteome</keyword>
<accession>A0A2T5FTG2</accession>
<name>A0A2T5FTG2_9SPHN</name>
<dbReference type="Gene3D" id="3.40.630.30">
    <property type="match status" value="1"/>
</dbReference>
<dbReference type="CDD" id="cd04301">
    <property type="entry name" value="NAT_SF"/>
    <property type="match status" value="1"/>
</dbReference>
<dbReference type="SUPFAM" id="SSF55729">
    <property type="entry name" value="Acyl-CoA N-acyltransferases (Nat)"/>
    <property type="match status" value="1"/>
</dbReference>
<dbReference type="InterPro" id="IPR000182">
    <property type="entry name" value="GNAT_dom"/>
</dbReference>
<dbReference type="Proteomes" id="UP000244162">
    <property type="component" value="Unassembled WGS sequence"/>
</dbReference>
<organism evidence="4 5">
    <name type="scientific">Sphingomonas oleivorans</name>
    <dbReference type="NCBI Taxonomy" id="1735121"/>
    <lineage>
        <taxon>Bacteria</taxon>
        <taxon>Pseudomonadati</taxon>
        <taxon>Pseudomonadota</taxon>
        <taxon>Alphaproteobacteria</taxon>
        <taxon>Sphingomonadales</taxon>
        <taxon>Sphingomonadaceae</taxon>
        <taxon>Sphingomonas</taxon>
    </lineage>
</organism>
<evidence type="ECO:0000313" key="5">
    <source>
        <dbReference type="Proteomes" id="UP000244162"/>
    </source>
</evidence>